<dbReference type="Proteomes" id="UP001549162">
    <property type="component" value="Unassembled WGS sequence"/>
</dbReference>
<dbReference type="EMBL" id="JBEPMA010000018">
    <property type="protein sequence ID" value="MET3618211.1"/>
    <property type="molecule type" value="Genomic_DNA"/>
</dbReference>
<dbReference type="RefSeq" id="WP_354369316.1">
    <property type="nucleotide sequence ID" value="NZ_JBEPMA010000018.1"/>
</dbReference>
<sequence length="111" mass="12869">MKEIKSYEELTQKINGEDLFLLYATMPYCPVCHSDLPKIIKLAAESKIDLYKINLYEVPKAQGQLSLMSAPCVIIFFKGREWHRQARIINFKILKSKITKLKDNINSSSYL</sequence>
<organism evidence="2 3">
    <name type="scientific">Peptoniphilus olsenii</name>
    <dbReference type="NCBI Taxonomy" id="411570"/>
    <lineage>
        <taxon>Bacteria</taxon>
        <taxon>Bacillati</taxon>
        <taxon>Bacillota</taxon>
        <taxon>Tissierellia</taxon>
        <taxon>Tissierellales</taxon>
        <taxon>Peptoniphilaceae</taxon>
        <taxon>Peptoniphilus</taxon>
    </lineage>
</organism>
<comment type="caution">
    <text evidence="2">The sequence shown here is derived from an EMBL/GenBank/DDBJ whole genome shotgun (WGS) entry which is preliminary data.</text>
</comment>
<proteinExistence type="predicted"/>
<accession>A0ABV2JBQ7</accession>
<name>A0ABV2JBQ7_9FIRM</name>
<protein>
    <submittedName>
        <fullName evidence="2">Thiol-disulfide isomerase/thioredoxin</fullName>
    </submittedName>
</protein>
<dbReference type="InterPro" id="IPR036249">
    <property type="entry name" value="Thioredoxin-like_sf"/>
</dbReference>
<evidence type="ECO:0000313" key="2">
    <source>
        <dbReference type="EMBL" id="MET3618211.1"/>
    </source>
</evidence>
<evidence type="ECO:0000259" key="1">
    <source>
        <dbReference type="Pfam" id="PF00085"/>
    </source>
</evidence>
<reference evidence="2 3" key="1">
    <citation type="submission" date="2024-06" db="EMBL/GenBank/DDBJ databases">
        <title>Genomic Encyclopedia of Type Strains, Phase IV (KMG-IV): sequencing the most valuable type-strain genomes for metagenomic binning, comparative biology and taxonomic classification.</title>
        <authorList>
            <person name="Goeker M."/>
        </authorList>
    </citation>
    <scope>NUCLEOTIDE SEQUENCE [LARGE SCALE GENOMIC DNA]</scope>
    <source>
        <strain evidence="2 3">DSM 21460</strain>
    </source>
</reference>
<dbReference type="SUPFAM" id="SSF52833">
    <property type="entry name" value="Thioredoxin-like"/>
    <property type="match status" value="1"/>
</dbReference>
<dbReference type="CDD" id="cd02947">
    <property type="entry name" value="TRX_family"/>
    <property type="match status" value="1"/>
</dbReference>
<dbReference type="Pfam" id="PF00085">
    <property type="entry name" value="Thioredoxin"/>
    <property type="match status" value="1"/>
</dbReference>
<gene>
    <name evidence="2" type="ORF">ABID14_001849</name>
</gene>
<evidence type="ECO:0000313" key="3">
    <source>
        <dbReference type="Proteomes" id="UP001549162"/>
    </source>
</evidence>
<dbReference type="InterPro" id="IPR013766">
    <property type="entry name" value="Thioredoxin_domain"/>
</dbReference>
<keyword evidence="2" id="KW-0413">Isomerase</keyword>
<keyword evidence="3" id="KW-1185">Reference proteome</keyword>
<feature type="domain" description="Thioredoxin" evidence="1">
    <location>
        <begin position="8"/>
        <end position="84"/>
    </location>
</feature>
<dbReference type="GO" id="GO:0016853">
    <property type="term" value="F:isomerase activity"/>
    <property type="evidence" value="ECO:0007669"/>
    <property type="project" value="UniProtKB-KW"/>
</dbReference>
<dbReference type="Gene3D" id="3.40.30.10">
    <property type="entry name" value="Glutaredoxin"/>
    <property type="match status" value="1"/>
</dbReference>